<reference evidence="4" key="1">
    <citation type="journal article" date="2021" name="Nat. Commun.">
        <title>Genetic determinants of endophytism in the Arabidopsis root mycobiome.</title>
        <authorList>
            <person name="Mesny F."/>
            <person name="Miyauchi S."/>
            <person name="Thiergart T."/>
            <person name="Pickel B."/>
            <person name="Atanasova L."/>
            <person name="Karlsson M."/>
            <person name="Huettel B."/>
            <person name="Barry K.W."/>
            <person name="Haridas S."/>
            <person name="Chen C."/>
            <person name="Bauer D."/>
            <person name="Andreopoulos W."/>
            <person name="Pangilinan J."/>
            <person name="LaButti K."/>
            <person name="Riley R."/>
            <person name="Lipzen A."/>
            <person name="Clum A."/>
            <person name="Drula E."/>
            <person name="Henrissat B."/>
            <person name="Kohler A."/>
            <person name="Grigoriev I.V."/>
            <person name="Martin F.M."/>
            <person name="Hacquard S."/>
        </authorList>
    </citation>
    <scope>NUCLEOTIDE SEQUENCE</scope>
    <source>
        <strain evidence="4">MPI-SDFR-AT-0120</strain>
    </source>
</reference>
<keyword evidence="2" id="KW-1133">Transmembrane helix</keyword>
<keyword evidence="5" id="KW-1185">Reference proteome</keyword>
<feature type="transmembrane region" description="Helical" evidence="2">
    <location>
        <begin position="58"/>
        <end position="80"/>
    </location>
</feature>
<feature type="region of interest" description="Disordered" evidence="1">
    <location>
        <begin position="356"/>
        <end position="389"/>
    </location>
</feature>
<feature type="transmembrane region" description="Helical" evidence="2">
    <location>
        <begin position="23"/>
        <end position="46"/>
    </location>
</feature>
<comment type="caution">
    <text evidence="4">The sequence shown here is derived from an EMBL/GenBank/DDBJ whole genome shotgun (WGS) entry which is preliminary data.</text>
</comment>
<feature type="transmembrane region" description="Helical" evidence="2">
    <location>
        <begin position="177"/>
        <end position="202"/>
    </location>
</feature>
<evidence type="ECO:0000313" key="5">
    <source>
        <dbReference type="Proteomes" id="UP000813461"/>
    </source>
</evidence>
<evidence type="ECO:0000313" key="4">
    <source>
        <dbReference type="EMBL" id="KAH7084288.1"/>
    </source>
</evidence>
<feature type="compositionally biased region" description="Polar residues" evidence="1">
    <location>
        <begin position="289"/>
        <end position="299"/>
    </location>
</feature>
<name>A0A8K0VWQ5_9PLEO</name>
<keyword evidence="2" id="KW-0472">Membrane</keyword>
<evidence type="ECO:0000256" key="2">
    <source>
        <dbReference type="SAM" id="Phobius"/>
    </source>
</evidence>
<proteinExistence type="predicted"/>
<feature type="transmembrane region" description="Helical" evidence="2">
    <location>
        <begin position="133"/>
        <end position="157"/>
    </location>
</feature>
<dbReference type="EMBL" id="JAGMVJ010000012">
    <property type="protein sequence ID" value="KAH7084288.1"/>
    <property type="molecule type" value="Genomic_DNA"/>
</dbReference>
<keyword evidence="2" id="KW-0812">Transmembrane</keyword>
<accession>A0A8K0VWQ5</accession>
<feature type="region of interest" description="Disordered" evidence="1">
    <location>
        <begin position="289"/>
        <end position="337"/>
    </location>
</feature>
<feature type="transmembrane region" description="Helical" evidence="2">
    <location>
        <begin position="100"/>
        <end position="121"/>
    </location>
</feature>
<gene>
    <name evidence="4" type="ORF">FB567DRAFT_445343</name>
</gene>
<feature type="domain" description="Rhodopsin" evidence="3">
    <location>
        <begin position="41"/>
        <end position="275"/>
    </location>
</feature>
<protein>
    <recommendedName>
        <fullName evidence="3">Rhodopsin domain-containing protein</fullName>
    </recommendedName>
</protein>
<feature type="transmembrane region" description="Helical" evidence="2">
    <location>
        <begin position="214"/>
        <end position="232"/>
    </location>
</feature>
<dbReference type="Proteomes" id="UP000813461">
    <property type="component" value="Unassembled WGS sequence"/>
</dbReference>
<dbReference type="AlphaFoldDB" id="A0A8K0VWQ5"/>
<dbReference type="PANTHER" id="PTHR39614">
    <property type="entry name" value="INTEGRAL MEMBRANE PROTEIN"/>
    <property type="match status" value="1"/>
</dbReference>
<evidence type="ECO:0000256" key="1">
    <source>
        <dbReference type="SAM" id="MobiDB-lite"/>
    </source>
</evidence>
<dbReference type="InterPro" id="IPR049326">
    <property type="entry name" value="Rhodopsin_dom_fungi"/>
</dbReference>
<dbReference type="PANTHER" id="PTHR39614:SF2">
    <property type="entry name" value="INTEGRAL MEMBRANE PROTEIN"/>
    <property type="match status" value="1"/>
</dbReference>
<dbReference type="Pfam" id="PF20684">
    <property type="entry name" value="Fung_rhodopsin"/>
    <property type="match status" value="1"/>
</dbReference>
<organism evidence="4 5">
    <name type="scientific">Paraphoma chrysanthemicola</name>
    <dbReference type="NCBI Taxonomy" id="798071"/>
    <lineage>
        <taxon>Eukaryota</taxon>
        <taxon>Fungi</taxon>
        <taxon>Dikarya</taxon>
        <taxon>Ascomycota</taxon>
        <taxon>Pezizomycotina</taxon>
        <taxon>Dothideomycetes</taxon>
        <taxon>Pleosporomycetidae</taxon>
        <taxon>Pleosporales</taxon>
        <taxon>Pleosporineae</taxon>
        <taxon>Phaeosphaeriaceae</taxon>
        <taxon>Paraphoma</taxon>
    </lineage>
</organism>
<sequence>MSNDSTSNSGYRWGNVTPDDRSGILYITAFLSFTYSSITFITRCFIKWRVLGLDDAAALAAEIASLVQFSLLLTSLSAGLSKNFALLKDDEYARMASSQYGNQIALYIALGLSKLATILLVQRLFTPDMRAAWLICKVVTGMALGWTILAALLVSVGCSPESLAPQAPSQTCPSIVTRYRFVIVTDAVTDVILVAVPTALCWRLHMDVRNKLQVFAVFGFRLPLVALVGLFLKTWERSLESDNPGVHRTPAIIYQQVELCGSLIAATIPCVKGFIQSFDTGSGVKAGIGSSNDYSNGRTGSRPRREAERYQLSSFTRSKDDASRSTSRTRLKDDDGTIRANVRPFTASRSVTALRRKKSCRDAVGGEDEQDIDRHSQGSRTELFATRDE</sequence>
<evidence type="ECO:0000259" key="3">
    <source>
        <dbReference type="Pfam" id="PF20684"/>
    </source>
</evidence>
<dbReference type="OrthoDB" id="3897607at2759"/>